<dbReference type="EMBL" id="BMAU01021204">
    <property type="protein sequence ID" value="GFX98977.1"/>
    <property type="molecule type" value="Genomic_DNA"/>
</dbReference>
<organism evidence="1 2">
    <name type="scientific">Trichonephila clavipes</name>
    <name type="common">Golden silk orbweaver</name>
    <name type="synonym">Nephila clavipes</name>
    <dbReference type="NCBI Taxonomy" id="2585209"/>
    <lineage>
        <taxon>Eukaryota</taxon>
        <taxon>Metazoa</taxon>
        <taxon>Ecdysozoa</taxon>
        <taxon>Arthropoda</taxon>
        <taxon>Chelicerata</taxon>
        <taxon>Arachnida</taxon>
        <taxon>Araneae</taxon>
        <taxon>Araneomorphae</taxon>
        <taxon>Entelegynae</taxon>
        <taxon>Araneoidea</taxon>
        <taxon>Nephilidae</taxon>
        <taxon>Trichonephila</taxon>
    </lineage>
</organism>
<evidence type="ECO:0000313" key="1">
    <source>
        <dbReference type="EMBL" id="GFX98977.1"/>
    </source>
</evidence>
<comment type="caution">
    <text evidence="1">The sequence shown here is derived from an EMBL/GenBank/DDBJ whole genome shotgun (WGS) entry which is preliminary data.</text>
</comment>
<name>A0A8X6RTV6_TRICX</name>
<protein>
    <submittedName>
        <fullName evidence="1">Uncharacterized protein</fullName>
    </submittedName>
</protein>
<reference evidence="1" key="1">
    <citation type="submission" date="2020-08" db="EMBL/GenBank/DDBJ databases">
        <title>Multicomponent nature underlies the extraordinary mechanical properties of spider dragline silk.</title>
        <authorList>
            <person name="Kono N."/>
            <person name="Nakamura H."/>
            <person name="Mori M."/>
            <person name="Yoshida Y."/>
            <person name="Ohtoshi R."/>
            <person name="Malay A.D."/>
            <person name="Moran D.A.P."/>
            <person name="Tomita M."/>
            <person name="Numata K."/>
            <person name="Arakawa K."/>
        </authorList>
    </citation>
    <scope>NUCLEOTIDE SEQUENCE</scope>
</reference>
<evidence type="ECO:0000313" key="2">
    <source>
        <dbReference type="Proteomes" id="UP000887159"/>
    </source>
</evidence>
<keyword evidence="2" id="KW-1185">Reference proteome</keyword>
<proteinExistence type="predicted"/>
<gene>
    <name evidence="1" type="ORF">TNCV_4301521</name>
</gene>
<dbReference type="AlphaFoldDB" id="A0A8X6RTV6"/>
<accession>A0A8X6RTV6</accession>
<dbReference type="Proteomes" id="UP000887159">
    <property type="component" value="Unassembled WGS sequence"/>
</dbReference>
<sequence>MNKIRKHQKLVEIFEKVSVLLDCPTVSSKEFVALNYDNECRASIMVGLWHHFGVCSKQKNIYADSCDKIERNNAAPVPMSYEMRNTMKSVIKMV</sequence>